<proteinExistence type="inferred from homology"/>
<comment type="catalytic activity">
    <reaction evidence="8 12">
        <text>a 2-oxocarboxylate + L-ornithine = L-glutamate 5-semialdehyde + an L-alpha-amino acid</text>
        <dbReference type="Rhea" id="RHEA:13877"/>
        <dbReference type="ChEBI" id="CHEBI:35179"/>
        <dbReference type="ChEBI" id="CHEBI:46911"/>
        <dbReference type="ChEBI" id="CHEBI:58066"/>
        <dbReference type="ChEBI" id="CHEBI:59869"/>
        <dbReference type="EC" id="2.6.1.13"/>
    </reaction>
</comment>
<dbReference type="InterPro" id="IPR050103">
    <property type="entry name" value="Class-III_PLP-dep_AT"/>
</dbReference>
<organism evidence="13 14">
    <name type="scientific">Paramecium sonneborni</name>
    <dbReference type="NCBI Taxonomy" id="65129"/>
    <lineage>
        <taxon>Eukaryota</taxon>
        <taxon>Sar</taxon>
        <taxon>Alveolata</taxon>
        <taxon>Ciliophora</taxon>
        <taxon>Intramacronucleata</taxon>
        <taxon>Oligohymenophorea</taxon>
        <taxon>Peniculida</taxon>
        <taxon>Parameciidae</taxon>
        <taxon>Paramecium</taxon>
    </lineage>
</organism>
<comment type="similarity">
    <text evidence="3 11">Belongs to the class-III pyridoxal-phosphate-dependent aminotransferase family.</text>
</comment>
<dbReference type="InterPro" id="IPR049704">
    <property type="entry name" value="Aminotrans_3_PPA_site"/>
</dbReference>
<evidence type="ECO:0000256" key="10">
    <source>
        <dbReference type="ARBA" id="ARBA00073894"/>
    </source>
</evidence>
<dbReference type="GO" id="GO:0030170">
    <property type="term" value="F:pyridoxal phosphate binding"/>
    <property type="evidence" value="ECO:0007669"/>
    <property type="project" value="InterPro"/>
</dbReference>
<dbReference type="EMBL" id="CAJJDN010000075">
    <property type="protein sequence ID" value="CAD8101298.1"/>
    <property type="molecule type" value="Genomic_DNA"/>
</dbReference>
<reference evidence="13" key="1">
    <citation type="submission" date="2021-01" db="EMBL/GenBank/DDBJ databases">
        <authorList>
            <consortium name="Genoscope - CEA"/>
            <person name="William W."/>
        </authorList>
    </citation>
    <scope>NUCLEOTIDE SEQUENCE</scope>
</reference>
<keyword evidence="14" id="KW-1185">Reference proteome</keyword>
<dbReference type="PANTHER" id="PTHR11986:SF18">
    <property type="entry name" value="ORNITHINE AMINOTRANSFERASE, MITOCHONDRIAL"/>
    <property type="match status" value="1"/>
</dbReference>
<keyword evidence="5 12" id="KW-0032">Aminotransferase</keyword>
<evidence type="ECO:0000256" key="2">
    <source>
        <dbReference type="ARBA" id="ARBA00004998"/>
    </source>
</evidence>
<accession>A0A8S1PFU4</accession>
<dbReference type="GO" id="GO:0004587">
    <property type="term" value="F:ornithine aminotransferase activity"/>
    <property type="evidence" value="ECO:0007669"/>
    <property type="project" value="UniProtKB-EC"/>
</dbReference>
<evidence type="ECO:0000313" key="14">
    <source>
        <dbReference type="Proteomes" id="UP000692954"/>
    </source>
</evidence>
<evidence type="ECO:0000256" key="7">
    <source>
        <dbReference type="ARBA" id="ARBA00022898"/>
    </source>
</evidence>
<dbReference type="FunFam" id="3.90.1150.10:FF:000152">
    <property type="entry name" value="Ornithine aminotransferase"/>
    <property type="match status" value="2"/>
</dbReference>
<dbReference type="EC" id="2.6.1.13" evidence="4 12"/>
<dbReference type="OrthoDB" id="425114at2759"/>
<comment type="cofactor">
    <cofactor evidence="1 12">
        <name>pyridoxal 5'-phosphate</name>
        <dbReference type="ChEBI" id="CHEBI:597326"/>
    </cofactor>
</comment>
<comment type="catalytic activity">
    <reaction evidence="9">
        <text>L-ornithine + 2-oxoglutarate = L-glutamate 5-semialdehyde + L-glutamate</text>
        <dbReference type="Rhea" id="RHEA:25160"/>
        <dbReference type="ChEBI" id="CHEBI:16810"/>
        <dbReference type="ChEBI" id="CHEBI:29985"/>
        <dbReference type="ChEBI" id="CHEBI:46911"/>
        <dbReference type="ChEBI" id="CHEBI:58066"/>
        <dbReference type="EC" id="2.6.1.13"/>
    </reaction>
    <physiologicalReaction direction="left-to-right" evidence="9">
        <dbReference type="Rhea" id="RHEA:25161"/>
    </physiologicalReaction>
</comment>
<evidence type="ECO:0000313" key="13">
    <source>
        <dbReference type="EMBL" id="CAD8101298.1"/>
    </source>
</evidence>
<dbReference type="GO" id="GO:0019544">
    <property type="term" value="P:L-arginine catabolic process to L-glutamate"/>
    <property type="evidence" value="ECO:0007669"/>
    <property type="project" value="TreeGrafter"/>
</dbReference>
<sequence>MKNLFLKSLMRFSQVKNSQYFVELENQYGCHNYHPLPVVIAKGKGIYVWDQEGKKYMDFLAAYSAVNQGHCHEKIYQELIKQASQLTLTSRAFYNNKLGEAEKYITQLFKYDKVLFMNSGVEAGESAIKFARRWAYNIKKVPENQARVLFANGNFWGRTIAACGSSDDPERYYRFGPFGGLNFDLVDYNNINAIETKFKENPNYAAIFFEAIQGENGVIIPDSNYLKQVRSLCDKYNVLMIVDEIQTGLGRTGKMLAVEHENVRPDIVLLGKALSGGFYPISAVLADDQIMLQIKPGEHGSTYGGNPLAASLCIKALEVLKEEKMIENAYTLGKIMEKRLNELKKFNNVTQIRNRGLMGAIQFQDGKGDVAWNFCLQLAKQGLLCKPTHKTIMRLTPPLIINETELNSAFDIIENVLKSI</sequence>
<evidence type="ECO:0000256" key="8">
    <source>
        <dbReference type="ARBA" id="ARBA00051265"/>
    </source>
</evidence>
<evidence type="ECO:0000256" key="3">
    <source>
        <dbReference type="ARBA" id="ARBA00008954"/>
    </source>
</evidence>
<dbReference type="InterPro" id="IPR005814">
    <property type="entry name" value="Aminotrans_3"/>
</dbReference>
<evidence type="ECO:0000256" key="12">
    <source>
        <dbReference type="RuleBase" id="RU365036"/>
    </source>
</evidence>
<dbReference type="GO" id="GO:0010121">
    <property type="term" value="P:L-arginine catabolic process to proline via ornithine"/>
    <property type="evidence" value="ECO:0007669"/>
    <property type="project" value="TreeGrafter"/>
</dbReference>
<comment type="pathway">
    <text evidence="2 12">Amino-acid biosynthesis; L-proline biosynthesis; L-glutamate 5-semialdehyde from L-ornithine: step 1/1.</text>
</comment>
<evidence type="ECO:0000256" key="11">
    <source>
        <dbReference type="RuleBase" id="RU003560"/>
    </source>
</evidence>
<dbReference type="PROSITE" id="PS00600">
    <property type="entry name" value="AA_TRANSFER_CLASS_3"/>
    <property type="match status" value="1"/>
</dbReference>
<keyword evidence="6 12" id="KW-0808">Transferase</keyword>
<protein>
    <recommendedName>
        <fullName evidence="10 12">Ornithine aminotransferase</fullName>
        <ecNumber evidence="4 12">2.6.1.13</ecNumber>
    </recommendedName>
</protein>
<evidence type="ECO:0000256" key="1">
    <source>
        <dbReference type="ARBA" id="ARBA00001933"/>
    </source>
</evidence>
<evidence type="ECO:0000256" key="6">
    <source>
        <dbReference type="ARBA" id="ARBA00022679"/>
    </source>
</evidence>
<keyword evidence="7 11" id="KW-0663">Pyridoxal phosphate</keyword>
<comment type="caution">
    <text evidence="13">The sequence shown here is derived from an EMBL/GenBank/DDBJ whole genome shotgun (WGS) entry which is preliminary data.</text>
</comment>
<evidence type="ECO:0000256" key="5">
    <source>
        <dbReference type="ARBA" id="ARBA00022576"/>
    </source>
</evidence>
<evidence type="ECO:0000256" key="4">
    <source>
        <dbReference type="ARBA" id="ARBA00012924"/>
    </source>
</evidence>
<dbReference type="GO" id="GO:0005737">
    <property type="term" value="C:cytoplasm"/>
    <property type="evidence" value="ECO:0007669"/>
    <property type="project" value="TreeGrafter"/>
</dbReference>
<name>A0A8S1PFU4_9CILI</name>
<dbReference type="Proteomes" id="UP000692954">
    <property type="component" value="Unassembled WGS sequence"/>
</dbReference>
<dbReference type="PANTHER" id="PTHR11986">
    <property type="entry name" value="AMINOTRANSFERASE CLASS III"/>
    <property type="match status" value="1"/>
</dbReference>
<dbReference type="NCBIfam" id="TIGR01885">
    <property type="entry name" value="Orn_aminotrans"/>
    <property type="match status" value="1"/>
</dbReference>
<evidence type="ECO:0000256" key="9">
    <source>
        <dbReference type="ARBA" id="ARBA00051944"/>
    </source>
</evidence>
<gene>
    <name evidence="13" type="ORF">PSON_ATCC_30995.1.T0750203</name>
</gene>
<dbReference type="Pfam" id="PF00202">
    <property type="entry name" value="Aminotran_3"/>
    <property type="match status" value="1"/>
</dbReference>
<dbReference type="InterPro" id="IPR010164">
    <property type="entry name" value="Orn_aminotrans"/>
</dbReference>
<dbReference type="FunFam" id="3.40.640.10:FF:000011">
    <property type="entry name" value="Ornithine aminotransferase"/>
    <property type="match status" value="1"/>
</dbReference>
<dbReference type="PIRSF" id="PIRSF000521">
    <property type="entry name" value="Transaminase_4ab_Lys_Orn"/>
    <property type="match status" value="1"/>
</dbReference>
<dbReference type="AlphaFoldDB" id="A0A8S1PFU4"/>
<dbReference type="CDD" id="cd00610">
    <property type="entry name" value="OAT_like"/>
    <property type="match status" value="1"/>
</dbReference>
<dbReference type="GO" id="GO:0042802">
    <property type="term" value="F:identical protein binding"/>
    <property type="evidence" value="ECO:0007669"/>
    <property type="project" value="TreeGrafter"/>
</dbReference>